<feature type="coiled-coil region" evidence="2">
    <location>
        <begin position="72"/>
        <end position="113"/>
    </location>
</feature>
<dbReference type="InterPro" id="IPR016047">
    <property type="entry name" value="M23ase_b-sheet_dom"/>
</dbReference>
<evidence type="ECO:0000313" key="4">
    <source>
        <dbReference type="EMBL" id="KAA6301571.1"/>
    </source>
</evidence>
<accession>A0A5M8NZI7</accession>
<dbReference type="PANTHER" id="PTHR21666">
    <property type="entry name" value="PEPTIDASE-RELATED"/>
    <property type="match status" value="1"/>
</dbReference>
<dbReference type="Pfam" id="PF01551">
    <property type="entry name" value="Peptidase_M23"/>
    <property type="match status" value="1"/>
</dbReference>
<dbReference type="CDD" id="cd12797">
    <property type="entry name" value="M23_peptidase"/>
    <property type="match status" value="1"/>
</dbReference>
<protein>
    <submittedName>
        <fullName evidence="4">Murein hydrolase activator EnvC</fullName>
    </submittedName>
</protein>
<dbReference type="EMBL" id="SNRX01000017">
    <property type="protein sequence ID" value="KAA6301571.1"/>
    <property type="molecule type" value="Genomic_DNA"/>
</dbReference>
<organism evidence="4 5">
    <name type="scientific">Candidatus Ordinivivax streblomastigis</name>
    <dbReference type="NCBI Taxonomy" id="2540710"/>
    <lineage>
        <taxon>Bacteria</taxon>
        <taxon>Pseudomonadati</taxon>
        <taxon>Bacteroidota</taxon>
        <taxon>Bacteroidia</taxon>
        <taxon>Bacteroidales</taxon>
        <taxon>Candidatus Ordinivivax</taxon>
    </lineage>
</organism>
<gene>
    <name evidence="4" type="ORF">EZS26_002315</name>
</gene>
<dbReference type="PANTHER" id="PTHR21666:SF289">
    <property type="entry name" value="L-ALA--D-GLU ENDOPEPTIDASE"/>
    <property type="match status" value="1"/>
</dbReference>
<dbReference type="SUPFAM" id="SSF51261">
    <property type="entry name" value="Duplicated hybrid motif"/>
    <property type="match status" value="1"/>
</dbReference>
<keyword evidence="4" id="KW-0378">Hydrolase</keyword>
<dbReference type="Gene3D" id="2.70.70.10">
    <property type="entry name" value="Glucose Permease (Domain IIA)"/>
    <property type="match status" value="1"/>
</dbReference>
<name>A0A5M8NZI7_9BACT</name>
<evidence type="ECO:0000259" key="3">
    <source>
        <dbReference type="Pfam" id="PF01551"/>
    </source>
</evidence>
<dbReference type="Gene3D" id="6.10.250.3150">
    <property type="match status" value="1"/>
</dbReference>
<evidence type="ECO:0000256" key="1">
    <source>
        <dbReference type="ARBA" id="ARBA00022729"/>
    </source>
</evidence>
<feature type="coiled-coil region" evidence="2">
    <location>
        <begin position="171"/>
        <end position="237"/>
    </location>
</feature>
<comment type="caution">
    <text evidence="4">The sequence shown here is derived from an EMBL/GenBank/DDBJ whole genome shotgun (WGS) entry which is preliminary data.</text>
</comment>
<keyword evidence="1" id="KW-0732">Signal</keyword>
<dbReference type="GO" id="GO:0004222">
    <property type="term" value="F:metalloendopeptidase activity"/>
    <property type="evidence" value="ECO:0007669"/>
    <property type="project" value="TreeGrafter"/>
</dbReference>
<dbReference type="InterPro" id="IPR011055">
    <property type="entry name" value="Dup_hybrid_motif"/>
</dbReference>
<dbReference type="InterPro" id="IPR050570">
    <property type="entry name" value="Cell_wall_metabolism_enzyme"/>
</dbReference>
<dbReference type="Proteomes" id="UP000324575">
    <property type="component" value="Unassembled WGS sequence"/>
</dbReference>
<proteinExistence type="predicted"/>
<reference evidence="4 5" key="1">
    <citation type="submission" date="2019-03" db="EMBL/GenBank/DDBJ databases">
        <title>Single cell metagenomics reveals metabolic interactions within the superorganism composed of flagellate Streblomastix strix and complex community of Bacteroidetes bacteria on its surface.</title>
        <authorList>
            <person name="Treitli S.C."/>
            <person name="Kolisko M."/>
            <person name="Husnik F."/>
            <person name="Keeling P."/>
            <person name="Hampl V."/>
        </authorList>
    </citation>
    <scope>NUCLEOTIDE SEQUENCE [LARGE SCALE GENOMIC DNA]</scope>
    <source>
        <strain evidence="4">St1</strain>
    </source>
</reference>
<keyword evidence="2" id="KW-0175">Coiled coil</keyword>
<evidence type="ECO:0000313" key="5">
    <source>
        <dbReference type="Proteomes" id="UP000324575"/>
    </source>
</evidence>
<evidence type="ECO:0000256" key="2">
    <source>
        <dbReference type="SAM" id="Coils"/>
    </source>
</evidence>
<feature type="domain" description="M23ase beta-sheet core" evidence="3">
    <location>
        <begin position="314"/>
        <end position="407"/>
    </location>
</feature>
<sequence length="413" mass="47905">MRTQWIAIACLFALAVSAQTPKTKELEKQRKLLLQEIDNTNQLITATNQSIKLRLDQLNLYAQQIQSRKKLVQVLEAEIQEIDRAIQLKEKQIEDKEQNLQTKKKQYVIAIQRMYKQKDHQDQLLFIFSAKNLSQSYRRMLYLREYSQWQRNQVHEITVVQQQLIADKKVLQTSKTDKENLAGQKKEEEERLQIEEHKKETQIADLQKNAKRLKAEMLSKQKQAAALNREIERIIQAEITKSATSAKKDKTVERKAETKGGFEMTKEERTLSSSFVGNKGKLPLPVKGSYRIVRRFGEQQYSELLDLRNTKITNNGIEIKTSPGNTAKAVFDGIITGIFAVPGFHWSVMVRHGNYITLYSYLDQVYVKEGAKVTTGQDVGKIYTDTENGNSTILHFELWKEKEKVNPEPWFNK</sequence>
<dbReference type="AlphaFoldDB" id="A0A5M8NZI7"/>